<evidence type="ECO:0000256" key="2">
    <source>
        <dbReference type="ARBA" id="ARBA00002280"/>
    </source>
</evidence>
<dbReference type="InterPro" id="IPR036440">
    <property type="entry name" value="Peptidase_C15-like_sf"/>
</dbReference>
<dbReference type="RefSeq" id="WP_249738296.1">
    <property type="nucleotide sequence ID" value="NZ_JAKNCJ010000009.1"/>
</dbReference>
<dbReference type="GO" id="GO:0016920">
    <property type="term" value="F:pyroglutamyl-peptidase activity"/>
    <property type="evidence" value="ECO:0007669"/>
    <property type="project" value="UniProtKB-EC"/>
</dbReference>
<protein>
    <recommendedName>
        <fullName evidence="9">Pyroglutamyl-peptidase I</fullName>
        <ecNumber evidence="9">3.4.19.3</ecNumber>
    </recommendedName>
</protein>
<dbReference type="Gene3D" id="3.40.630.20">
    <property type="entry name" value="Peptidase C15, pyroglutamyl peptidase I-like"/>
    <property type="match status" value="1"/>
</dbReference>
<comment type="catalytic activity">
    <reaction evidence="1 9">
        <text>Release of an N-terminal pyroglutamyl group from a polypeptide, the second amino acid generally not being Pro.</text>
        <dbReference type="EC" id="3.4.19.3"/>
    </reaction>
</comment>
<comment type="function">
    <text evidence="2">Removes 5-oxoproline from various penultimate amino acid residues except L-proline.</text>
</comment>
<dbReference type="SUPFAM" id="SSF53182">
    <property type="entry name" value="Pyrrolidone carboxyl peptidase (pyroglutamate aminopeptidase)"/>
    <property type="match status" value="1"/>
</dbReference>
<dbReference type="NCBIfam" id="NF009676">
    <property type="entry name" value="PRK13197.1"/>
    <property type="match status" value="1"/>
</dbReference>
<evidence type="ECO:0000256" key="9">
    <source>
        <dbReference type="PROSITE-ProRule" id="PRU10076"/>
    </source>
</evidence>
<reference evidence="11" key="1">
    <citation type="submission" date="2022-02" db="EMBL/GenBank/DDBJ databases">
        <authorList>
            <person name="Lee M."/>
            <person name="Kim S.-J."/>
            <person name="Jung M.-Y."/>
        </authorList>
    </citation>
    <scope>NUCLEOTIDE SEQUENCE</scope>
    <source>
        <strain evidence="11">JHP9</strain>
    </source>
</reference>
<evidence type="ECO:0000256" key="3">
    <source>
        <dbReference type="ARBA" id="ARBA00004496"/>
    </source>
</evidence>
<dbReference type="Pfam" id="PF01470">
    <property type="entry name" value="Peptidase_C15"/>
    <property type="match status" value="1"/>
</dbReference>
<keyword evidence="5" id="KW-0963">Cytoplasm</keyword>
<comment type="subcellular location">
    <subcellularLocation>
        <location evidence="3">Cytoplasm</location>
    </subcellularLocation>
</comment>
<dbReference type="CDD" id="cd00501">
    <property type="entry name" value="Peptidase_C15"/>
    <property type="match status" value="1"/>
</dbReference>
<evidence type="ECO:0000256" key="6">
    <source>
        <dbReference type="ARBA" id="ARBA00022670"/>
    </source>
</evidence>
<dbReference type="InterPro" id="IPR000816">
    <property type="entry name" value="Peptidase_C15"/>
</dbReference>
<keyword evidence="6" id="KW-0645">Protease</keyword>
<dbReference type="EC" id="3.4.19.3" evidence="9"/>
<evidence type="ECO:0000256" key="8">
    <source>
        <dbReference type="ARBA" id="ARBA00022807"/>
    </source>
</evidence>
<dbReference type="InterPro" id="IPR033694">
    <property type="entry name" value="PGPEP1_Cys_AS"/>
</dbReference>
<feature type="active site" evidence="9">
    <location>
        <position position="94"/>
    </location>
</feature>
<dbReference type="PANTHER" id="PTHR23402:SF1">
    <property type="entry name" value="PYROGLUTAMYL-PEPTIDASE I"/>
    <property type="match status" value="1"/>
</dbReference>
<evidence type="ECO:0000256" key="4">
    <source>
        <dbReference type="ARBA" id="ARBA00006641"/>
    </source>
</evidence>
<evidence type="ECO:0000256" key="10">
    <source>
        <dbReference type="PROSITE-ProRule" id="PRU10077"/>
    </source>
</evidence>
<proteinExistence type="inferred from homology"/>
<name>A0ABT0R2R4_9MICO</name>
<accession>A0ABT0R2R4</accession>
<dbReference type="InterPro" id="IPR033693">
    <property type="entry name" value="PGPEP1_Glu_AS"/>
</dbReference>
<dbReference type="PANTHER" id="PTHR23402">
    <property type="entry name" value="PROTEASE FAMILY C15 PYROGLUTAMYL-PEPTIDASE I-RELATED"/>
    <property type="match status" value="1"/>
</dbReference>
<dbReference type="PIRSF" id="PIRSF015592">
    <property type="entry name" value="Prld-crbxl_pptds"/>
    <property type="match status" value="1"/>
</dbReference>
<dbReference type="Proteomes" id="UP001203761">
    <property type="component" value="Unassembled WGS sequence"/>
</dbReference>
<keyword evidence="12" id="KW-1185">Reference proteome</keyword>
<dbReference type="PROSITE" id="PS01334">
    <property type="entry name" value="PYRASE_CYS"/>
    <property type="match status" value="1"/>
</dbReference>
<dbReference type="NCBIfam" id="TIGR00504">
    <property type="entry name" value="pyro_pdase"/>
    <property type="match status" value="1"/>
</dbReference>
<sequence>MTKSPLSPTPADAAARVLLTGFEPFDAAASNESWEAVRRAAPLLRERGIDVVERELPVEFGRSGDLLLEAIAEVRPTLVVAVGLAAGRPDITPERVAVNIQDARIPDNAGASPVDAPSAEGGPVGYFSTLPIKAMVQASRDAGVPASVSQTAGTFVCNDIFYRLQHHLAASGAGADGVRGGFIHVPSADVVSADDAARSLVAMVEAALAATEDIAVAGGAEH</sequence>
<feature type="active site" evidence="10">
    <location>
        <position position="157"/>
    </location>
</feature>
<evidence type="ECO:0000256" key="1">
    <source>
        <dbReference type="ARBA" id="ARBA00001770"/>
    </source>
</evidence>
<evidence type="ECO:0000313" key="12">
    <source>
        <dbReference type="Proteomes" id="UP001203761"/>
    </source>
</evidence>
<dbReference type="EMBL" id="JAKNCJ010000009">
    <property type="protein sequence ID" value="MCL6424217.1"/>
    <property type="molecule type" value="Genomic_DNA"/>
</dbReference>
<comment type="similarity">
    <text evidence="4">Belongs to the peptidase C15 family.</text>
</comment>
<dbReference type="InterPro" id="IPR016125">
    <property type="entry name" value="Peptidase_C15-like"/>
</dbReference>
<organism evidence="11 12">
    <name type="scientific">Brachybacterium equifaecis</name>
    <dbReference type="NCBI Taxonomy" id="2910770"/>
    <lineage>
        <taxon>Bacteria</taxon>
        <taxon>Bacillati</taxon>
        <taxon>Actinomycetota</taxon>
        <taxon>Actinomycetes</taxon>
        <taxon>Micrococcales</taxon>
        <taxon>Dermabacteraceae</taxon>
        <taxon>Brachybacterium</taxon>
    </lineage>
</organism>
<comment type="caution">
    <text evidence="11">The sequence shown here is derived from an EMBL/GenBank/DDBJ whole genome shotgun (WGS) entry which is preliminary data.</text>
</comment>
<dbReference type="PROSITE" id="PS01333">
    <property type="entry name" value="PYRASE_GLU"/>
    <property type="match status" value="1"/>
</dbReference>
<keyword evidence="8" id="KW-0788">Thiol protease</keyword>
<dbReference type="InterPro" id="IPR029762">
    <property type="entry name" value="PGP-I_bact-type"/>
</dbReference>
<evidence type="ECO:0000256" key="5">
    <source>
        <dbReference type="ARBA" id="ARBA00022490"/>
    </source>
</evidence>
<evidence type="ECO:0000256" key="7">
    <source>
        <dbReference type="ARBA" id="ARBA00022801"/>
    </source>
</evidence>
<dbReference type="PRINTS" id="PR00706">
    <property type="entry name" value="PYROGLUPTASE"/>
</dbReference>
<keyword evidence="7 11" id="KW-0378">Hydrolase</keyword>
<gene>
    <name evidence="11" type="primary">pcp</name>
    <name evidence="11" type="ORF">Bequi_12650</name>
</gene>
<evidence type="ECO:0000313" key="11">
    <source>
        <dbReference type="EMBL" id="MCL6424217.1"/>
    </source>
</evidence>